<reference evidence="2 3" key="1">
    <citation type="submission" date="2020-07" db="EMBL/GenBank/DDBJ databases">
        <title>Taxonomic proposal: Crassvirales, a new order of highly abundant and diverse bacterial viruses.</title>
        <authorList>
            <person name="Shkoporov A.N."/>
            <person name="Stockdale S.R."/>
            <person name="Guerin E."/>
            <person name="Ross R.P."/>
            <person name="Hill C."/>
        </authorList>
    </citation>
    <scope>NUCLEOTIDE SEQUENCE [LARGE SCALE GENOMIC DNA]</scope>
</reference>
<feature type="compositionally biased region" description="Basic residues" evidence="1">
    <location>
        <begin position="14"/>
        <end position="23"/>
    </location>
</feature>
<dbReference type="GeneID" id="65129162"/>
<sequence>MSKTKKDSKDSKAMRKYTPHKPKMTPYKRESKAQRFREDS</sequence>
<name>A0A7M1RXS8_9CAUD</name>
<evidence type="ECO:0000256" key="1">
    <source>
        <dbReference type="SAM" id="MobiDB-lite"/>
    </source>
</evidence>
<dbReference type="KEGG" id="vg:65129162"/>
<keyword evidence="3" id="KW-1185">Reference proteome</keyword>
<organism evidence="2 3">
    <name type="scientific">uncultured phage cr10_1</name>
    <dbReference type="NCBI Taxonomy" id="2772066"/>
    <lineage>
        <taxon>Viruses</taxon>
        <taxon>Duplodnaviria</taxon>
        <taxon>Heunggongvirae</taxon>
        <taxon>Uroviricota</taxon>
        <taxon>Caudoviricetes</taxon>
        <taxon>Crassvirales</taxon>
        <taxon>Suoliviridae</taxon>
        <taxon>Boorivirinae</taxon>
        <taxon>Canhaevirus</taxon>
        <taxon>Canhaevirus hiberniae</taxon>
    </lineage>
</organism>
<protein>
    <submittedName>
        <fullName evidence="2">Uncharacterized protein</fullName>
    </submittedName>
</protein>
<proteinExistence type="predicted"/>
<dbReference type="Proteomes" id="UP000593744">
    <property type="component" value="Segment"/>
</dbReference>
<evidence type="ECO:0000313" key="2">
    <source>
        <dbReference type="EMBL" id="QOR58682.1"/>
    </source>
</evidence>
<dbReference type="RefSeq" id="YP_010110840.1">
    <property type="nucleotide sequence ID" value="NC_055875.1"/>
</dbReference>
<feature type="compositionally biased region" description="Basic and acidic residues" evidence="1">
    <location>
        <begin position="1"/>
        <end position="13"/>
    </location>
</feature>
<accession>A0A7M1RXS8</accession>
<feature type="compositionally biased region" description="Basic and acidic residues" evidence="1">
    <location>
        <begin position="27"/>
        <end position="40"/>
    </location>
</feature>
<feature type="region of interest" description="Disordered" evidence="1">
    <location>
        <begin position="1"/>
        <end position="40"/>
    </location>
</feature>
<dbReference type="EMBL" id="MT774382">
    <property type="protein sequence ID" value="QOR58682.1"/>
    <property type="molecule type" value="Genomic_DNA"/>
</dbReference>
<evidence type="ECO:0000313" key="3">
    <source>
        <dbReference type="Proteomes" id="UP000593744"/>
    </source>
</evidence>